<dbReference type="SUPFAM" id="SSF111331">
    <property type="entry name" value="NAD kinase/diacylglycerol kinase-like"/>
    <property type="match status" value="1"/>
</dbReference>
<dbReference type="PANTHER" id="PTHR12358:SF54">
    <property type="entry name" value="SPHINGOSINE KINASE RELATED PROTEIN"/>
    <property type="match status" value="1"/>
</dbReference>
<dbReference type="InterPro" id="IPR016064">
    <property type="entry name" value="NAD/diacylglycerol_kinase_sf"/>
</dbReference>
<organism evidence="3 4">
    <name type="scientific">Burkholderia gladioli</name>
    <name type="common">Pseudomonas marginata</name>
    <name type="synonym">Phytomonas marginata</name>
    <dbReference type="NCBI Taxonomy" id="28095"/>
    <lineage>
        <taxon>Bacteria</taxon>
        <taxon>Pseudomonadati</taxon>
        <taxon>Pseudomonadota</taxon>
        <taxon>Betaproteobacteria</taxon>
        <taxon>Burkholderiales</taxon>
        <taxon>Burkholderiaceae</taxon>
        <taxon>Burkholderia</taxon>
    </lineage>
</organism>
<protein>
    <submittedName>
        <fullName evidence="3">Diacylglycerol kinase family protein</fullName>
    </submittedName>
</protein>
<dbReference type="AlphaFoldDB" id="A0AB38TLC5"/>
<dbReference type="InterPro" id="IPR001206">
    <property type="entry name" value="Diacylglycerol_kinase_cat_dom"/>
</dbReference>
<keyword evidence="3" id="KW-0808">Transferase</keyword>
<name>A0AB38TLC5_BURGA</name>
<dbReference type="EMBL" id="CP104214">
    <property type="protein sequence ID" value="UWX68570.1"/>
    <property type="molecule type" value="Genomic_DNA"/>
</dbReference>
<sequence>MNSPSAAQSAPAGAAPEPEPAPAPDAPCIFVVNAGSGRRRELDTLAAQLDAAFSRAGRRYELVTVTEPSRLEASVAQAAERARHGVLVGVGGDGTLRTVARAAYDAGCVFGVLPRGTFNYFSRDHGIPADTEQAIELLLSARVHPVQVGFVNDALFLVNASLGLYPRLLEQREAYKRQFGRSRLVALGSAIATLLRPHRLLHLHVEHEGTIRELRTTTLFVANNRLQLEQVGAAEAPLLAQGMLVAMAPLAHGRLAQILLSLRGAFSRMRDADDVIGFGFERFTLTRRSARRRPRPVKVATDGEILRLQLPLVFRVGERALRLLKPEAEQAERNRQ</sequence>
<evidence type="ECO:0000259" key="2">
    <source>
        <dbReference type="PROSITE" id="PS50146"/>
    </source>
</evidence>
<dbReference type="Proteomes" id="UP001059745">
    <property type="component" value="Chromosome 1"/>
</dbReference>
<reference evidence="3" key="1">
    <citation type="submission" date="2022-09" db="EMBL/GenBank/DDBJ databases">
        <title>Genomic of Burkholderia gladioli.</title>
        <authorList>
            <person name="Wu H."/>
        </authorList>
    </citation>
    <scope>NUCLEOTIDE SEQUENCE</scope>
    <source>
        <strain evidence="3">ZN-S4</strain>
    </source>
</reference>
<dbReference type="PROSITE" id="PS50146">
    <property type="entry name" value="DAGK"/>
    <property type="match status" value="1"/>
</dbReference>
<feature type="compositionally biased region" description="Low complexity" evidence="1">
    <location>
        <begin position="1"/>
        <end position="16"/>
    </location>
</feature>
<evidence type="ECO:0000256" key="1">
    <source>
        <dbReference type="SAM" id="MobiDB-lite"/>
    </source>
</evidence>
<dbReference type="InterPro" id="IPR017438">
    <property type="entry name" value="ATP-NAD_kinase_N"/>
</dbReference>
<dbReference type="RefSeq" id="WP_105851633.1">
    <property type="nucleotide sequence ID" value="NZ_CADEVX010000005.1"/>
</dbReference>
<dbReference type="PANTHER" id="PTHR12358">
    <property type="entry name" value="SPHINGOSINE KINASE"/>
    <property type="match status" value="1"/>
</dbReference>
<dbReference type="Pfam" id="PF00781">
    <property type="entry name" value="DAGK_cat"/>
    <property type="match status" value="1"/>
</dbReference>
<evidence type="ECO:0000313" key="3">
    <source>
        <dbReference type="EMBL" id="UWX68570.1"/>
    </source>
</evidence>
<accession>A0AB38TLC5</accession>
<dbReference type="InterPro" id="IPR050187">
    <property type="entry name" value="Lipid_Phosphate_FormReg"/>
</dbReference>
<dbReference type="Gene3D" id="3.40.50.10330">
    <property type="entry name" value="Probable inorganic polyphosphate/atp-NAD kinase, domain 1"/>
    <property type="match status" value="1"/>
</dbReference>
<proteinExistence type="predicted"/>
<dbReference type="Gene3D" id="2.60.200.40">
    <property type="match status" value="1"/>
</dbReference>
<feature type="domain" description="DAGKc" evidence="2">
    <location>
        <begin position="24"/>
        <end position="155"/>
    </location>
</feature>
<keyword evidence="3" id="KW-0418">Kinase</keyword>
<gene>
    <name evidence="3" type="ORF">NYZ96_09940</name>
</gene>
<dbReference type="SMART" id="SM00046">
    <property type="entry name" value="DAGKc"/>
    <property type="match status" value="1"/>
</dbReference>
<dbReference type="GO" id="GO:0016301">
    <property type="term" value="F:kinase activity"/>
    <property type="evidence" value="ECO:0007669"/>
    <property type="project" value="UniProtKB-KW"/>
</dbReference>
<evidence type="ECO:0000313" key="4">
    <source>
        <dbReference type="Proteomes" id="UP001059745"/>
    </source>
</evidence>
<feature type="region of interest" description="Disordered" evidence="1">
    <location>
        <begin position="1"/>
        <end position="24"/>
    </location>
</feature>